<evidence type="ECO:0000313" key="1">
    <source>
        <dbReference type="EMBL" id="KKL28594.1"/>
    </source>
</evidence>
<dbReference type="AlphaFoldDB" id="A0A0F9C327"/>
<proteinExistence type="predicted"/>
<name>A0A0F9C327_9ZZZZ</name>
<accession>A0A0F9C327</accession>
<gene>
    <name evidence="1" type="ORF">LCGC14_2373590</name>
</gene>
<dbReference type="InterPro" id="IPR013321">
    <property type="entry name" value="Arc_rbn_hlx_hlx"/>
</dbReference>
<protein>
    <submittedName>
        <fullName evidence="1">Uncharacterized protein</fullName>
    </submittedName>
</protein>
<dbReference type="SUPFAM" id="SSF47598">
    <property type="entry name" value="Ribbon-helix-helix"/>
    <property type="match status" value="1"/>
</dbReference>
<comment type="caution">
    <text evidence="1">The sequence shown here is derived from an EMBL/GenBank/DDBJ whole genome shotgun (WGS) entry which is preliminary data.</text>
</comment>
<dbReference type="EMBL" id="LAZR01035039">
    <property type="protein sequence ID" value="KKL28594.1"/>
    <property type="molecule type" value="Genomic_DNA"/>
</dbReference>
<organism evidence="1">
    <name type="scientific">marine sediment metagenome</name>
    <dbReference type="NCBI Taxonomy" id="412755"/>
    <lineage>
        <taxon>unclassified sequences</taxon>
        <taxon>metagenomes</taxon>
        <taxon>ecological metagenomes</taxon>
    </lineage>
</organism>
<dbReference type="GO" id="GO:0006355">
    <property type="term" value="P:regulation of DNA-templated transcription"/>
    <property type="evidence" value="ECO:0007669"/>
    <property type="project" value="InterPro"/>
</dbReference>
<sequence>MSKIKTLEVDEDLHTKLKVRAATEKKHLKDFVKEILSKELDK</sequence>
<dbReference type="InterPro" id="IPR010985">
    <property type="entry name" value="Ribbon_hlx_hlx"/>
</dbReference>
<reference evidence="1" key="1">
    <citation type="journal article" date="2015" name="Nature">
        <title>Complex archaea that bridge the gap between prokaryotes and eukaryotes.</title>
        <authorList>
            <person name="Spang A."/>
            <person name="Saw J.H."/>
            <person name="Jorgensen S.L."/>
            <person name="Zaremba-Niedzwiedzka K."/>
            <person name="Martijn J."/>
            <person name="Lind A.E."/>
            <person name="van Eijk R."/>
            <person name="Schleper C."/>
            <person name="Guy L."/>
            <person name="Ettema T.J."/>
        </authorList>
    </citation>
    <scope>NUCLEOTIDE SEQUENCE</scope>
</reference>
<dbReference type="Gene3D" id="1.10.1220.10">
    <property type="entry name" value="Met repressor-like"/>
    <property type="match status" value="1"/>
</dbReference>